<evidence type="ECO:0000256" key="5">
    <source>
        <dbReference type="ARBA" id="ARBA00022759"/>
    </source>
</evidence>
<keyword evidence="17" id="KW-1185">Reference proteome</keyword>
<dbReference type="PROSITE" id="PS50994">
    <property type="entry name" value="INTEGRASE"/>
    <property type="match status" value="1"/>
</dbReference>
<dbReference type="GO" id="GO:0046872">
    <property type="term" value="F:metal ion binding"/>
    <property type="evidence" value="ECO:0007669"/>
    <property type="project" value="UniProtKB-KW"/>
</dbReference>
<dbReference type="GO" id="GO:0032196">
    <property type="term" value="P:transposition"/>
    <property type="evidence" value="ECO:0007669"/>
    <property type="project" value="UniProtKB-KW"/>
</dbReference>
<dbReference type="GO" id="GO:0016787">
    <property type="term" value="F:hydrolase activity"/>
    <property type="evidence" value="ECO:0007669"/>
    <property type="project" value="UniProtKB-KW"/>
</dbReference>
<keyword evidence="12" id="KW-0233">DNA recombination</keyword>
<keyword evidence="11" id="KW-0808">Transferase</keyword>
<keyword evidence="11" id="KW-0239">DNA-directed DNA polymerase</keyword>
<evidence type="ECO:0000256" key="3">
    <source>
        <dbReference type="ARBA" id="ARBA00022722"/>
    </source>
</evidence>
<keyword evidence="9" id="KW-0229">DNA integration</keyword>
<dbReference type="InterPro" id="IPR039537">
    <property type="entry name" value="Retrotran_Ty1/copia-like"/>
</dbReference>
<keyword evidence="1" id="KW-0815">Transposition</keyword>
<evidence type="ECO:0000256" key="7">
    <source>
        <dbReference type="ARBA" id="ARBA00022842"/>
    </source>
</evidence>
<organism evidence="16 17">
    <name type="scientific">Austropuccinia psidii MF-1</name>
    <dbReference type="NCBI Taxonomy" id="1389203"/>
    <lineage>
        <taxon>Eukaryota</taxon>
        <taxon>Fungi</taxon>
        <taxon>Dikarya</taxon>
        <taxon>Basidiomycota</taxon>
        <taxon>Pucciniomycotina</taxon>
        <taxon>Pucciniomycetes</taxon>
        <taxon>Pucciniales</taxon>
        <taxon>Sphaerophragmiaceae</taxon>
        <taxon>Austropuccinia</taxon>
    </lineage>
</organism>
<comment type="caution">
    <text evidence="16">The sequence shown here is derived from an EMBL/GenBank/DDBJ whole genome shotgun (WGS) entry which is preliminary data.</text>
</comment>
<keyword evidence="6" id="KW-0378">Hydrolase</keyword>
<comment type="catalytic activity">
    <reaction evidence="13">
        <text>DNA(n) + a 2'-deoxyribonucleoside 5'-triphosphate = DNA(n+1) + diphosphate</text>
        <dbReference type="Rhea" id="RHEA:22508"/>
        <dbReference type="Rhea" id="RHEA-COMP:17339"/>
        <dbReference type="Rhea" id="RHEA-COMP:17340"/>
        <dbReference type="ChEBI" id="CHEBI:33019"/>
        <dbReference type="ChEBI" id="CHEBI:61560"/>
        <dbReference type="ChEBI" id="CHEBI:173112"/>
        <dbReference type="EC" id="2.7.7.49"/>
    </reaction>
</comment>
<evidence type="ECO:0000313" key="16">
    <source>
        <dbReference type="EMBL" id="MBW0488444.1"/>
    </source>
</evidence>
<evidence type="ECO:0000256" key="6">
    <source>
        <dbReference type="ARBA" id="ARBA00022801"/>
    </source>
</evidence>
<dbReference type="AlphaFoldDB" id="A0A9Q3CNC3"/>
<gene>
    <name evidence="16" type="ORF">O181_028159</name>
</gene>
<keyword evidence="5" id="KW-0255">Endonuclease</keyword>
<keyword evidence="2" id="KW-0548">Nucleotidyltransferase</keyword>
<dbReference type="EMBL" id="AVOT02009607">
    <property type="protein sequence ID" value="MBW0488444.1"/>
    <property type="molecule type" value="Genomic_DNA"/>
</dbReference>
<evidence type="ECO:0000256" key="4">
    <source>
        <dbReference type="ARBA" id="ARBA00022723"/>
    </source>
</evidence>
<evidence type="ECO:0000256" key="1">
    <source>
        <dbReference type="ARBA" id="ARBA00022578"/>
    </source>
</evidence>
<protein>
    <recommendedName>
        <fullName evidence="15">Integrase catalytic domain-containing protein</fullName>
    </recommendedName>
</protein>
<dbReference type="GO" id="GO:0015074">
    <property type="term" value="P:DNA integration"/>
    <property type="evidence" value="ECO:0007669"/>
    <property type="project" value="UniProtKB-KW"/>
</dbReference>
<dbReference type="GO" id="GO:0004519">
    <property type="term" value="F:endonuclease activity"/>
    <property type="evidence" value="ECO:0007669"/>
    <property type="project" value="UniProtKB-KW"/>
</dbReference>
<proteinExistence type="predicted"/>
<dbReference type="GO" id="GO:0006310">
    <property type="term" value="P:DNA recombination"/>
    <property type="evidence" value="ECO:0007669"/>
    <property type="project" value="UniProtKB-KW"/>
</dbReference>
<reference evidence="16" key="1">
    <citation type="submission" date="2021-03" db="EMBL/GenBank/DDBJ databases">
        <title>Draft genome sequence of rust myrtle Austropuccinia psidii MF-1, a brazilian biotype.</title>
        <authorList>
            <person name="Quecine M.C."/>
            <person name="Pachon D.M.R."/>
            <person name="Bonatelli M.L."/>
            <person name="Correr F.H."/>
            <person name="Franceschini L.M."/>
            <person name="Leite T.F."/>
            <person name="Margarido G.R.A."/>
            <person name="Almeida C.A."/>
            <person name="Ferrarezi J.A."/>
            <person name="Labate C.A."/>
        </authorList>
    </citation>
    <scope>NUCLEOTIDE SEQUENCE</scope>
    <source>
        <strain evidence="16">MF-1</strain>
    </source>
</reference>
<keyword evidence="7" id="KW-0460">Magnesium</keyword>
<evidence type="ECO:0000313" key="17">
    <source>
        <dbReference type="Proteomes" id="UP000765509"/>
    </source>
</evidence>
<keyword evidence="3" id="KW-0540">Nuclease</keyword>
<evidence type="ECO:0000256" key="11">
    <source>
        <dbReference type="ARBA" id="ARBA00022932"/>
    </source>
</evidence>
<dbReference type="SUPFAM" id="SSF53098">
    <property type="entry name" value="Ribonuclease H-like"/>
    <property type="match status" value="1"/>
</dbReference>
<keyword evidence="10" id="KW-0695">RNA-directed DNA polymerase</keyword>
<evidence type="ECO:0000256" key="14">
    <source>
        <dbReference type="ARBA" id="ARBA00049244"/>
    </source>
</evidence>
<evidence type="ECO:0000259" key="15">
    <source>
        <dbReference type="PROSITE" id="PS50994"/>
    </source>
</evidence>
<dbReference type="Proteomes" id="UP000765509">
    <property type="component" value="Unassembled WGS sequence"/>
</dbReference>
<evidence type="ECO:0000256" key="8">
    <source>
        <dbReference type="ARBA" id="ARBA00022884"/>
    </source>
</evidence>
<comment type="catalytic activity">
    <reaction evidence="14">
        <text>DNA(n) + a 2'-deoxyribonucleoside 5'-triphosphate = DNA(n+1) + diphosphate</text>
        <dbReference type="Rhea" id="RHEA:22508"/>
        <dbReference type="Rhea" id="RHEA-COMP:17339"/>
        <dbReference type="Rhea" id="RHEA-COMP:17340"/>
        <dbReference type="ChEBI" id="CHEBI:33019"/>
        <dbReference type="ChEBI" id="CHEBI:61560"/>
        <dbReference type="ChEBI" id="CHEBI:173112"/>
        <dbReference type="EC" id="2.7.7.7"/>
    </reaction>
</comment>
<keyword evidence="8" id="KW-0694">RNA-binding</keyword>
<dbReference type="InterPro" id="IPR036397">
    <property type="entry name" value="RNaseH_sf"/>
</dbReference>
<sequence length="466" mass="52705">MDKLQSTLKISFVYVADSPLANYTPASDSDTFVINCYHSLWEKTQGKNSIYLDSGAGKTVVKDFSLLTNPVKVNKKMNNFSLPVTITNEGTLVFKGIHSHPVYYVPKGPVNPLSVSQLCDHGLKISTKYNLMLMEQQHKILAAFHREGSLFATKPLVPTIHSMTITNNDWHLTLGHPNYTYMEKIMKAGIIKGTYRKSACCNACQKARIKNLPHSAHLPQPKSPFFKLYLNTLKILPTNSKAESFIESYQNELTNKLNVIPEVLHTDQGGEVSSKCFVNKLKERGICFEQGPPNSPQTNGVAKILNQSLLSNVQCIIGQSKIATLFRDEVASHTLFLLNQFPHKFLNFVSPINKLEEFNSRIEPRINLNEILPCAVKVALKNNARFSKFESRFETMRELTFEEYSDSLRVPDLKTGKIKVTRDYNVSHHPVSSASLHPERTLTHKPRANLILKFPRQVKLKIICHQ</sequence>
<dbReference type="PANTHER" id="PTHR42648">
    <property type="entry name" value="TRANSPOSASE, PUTATIVE-RELATED"/>
    <property type="match status" value="1"/>
</dbReference>
<dbReference type="InterPro" id="IPR012337">
    <property type="entry name" value="RNaseH-like_sf"/>
</dbReference>
<dbReference type="PANTHER" id="PTHR42648:SF11">
    <property type="entry name" value="TRANSPOSON TY4-P GAG-POL POLYPROTEIN"/>
    <property type="match status" value="1"/>
</dbReference>
<accession>A0A9Q3CNC3</accession>
<dbReference type="GO" id="GO:0003964">
    <property type="term" value="F:RNA-directed DNA polymerase activity"/>
    <property type="evidence" value="ECO:0007669"/>
    <property type="project" value="UniProtKB-KW"/>
</dbReference>
<dbReference type="GO" id="GO:0005634">
    <property type="term" value="C:nucleus"/>
    <property type="evidence" value="ECO:0007669"/>
    <property type="project" value="UniProtKB-ARBA"/>
</dbReference>
<dbReference type="GO" id="GO:0003887">
    <property type="term" value="F:DNA-directed DNA polymerase activity"/>
    <property type="evidence" value="ECO:0007669"/>
    <property type="project" value="UniProtKB-KW"/>
</dbReference>
<evidence type="ECO:0000256" key="9">
    <source>
        <dbReference type="ARBA" id="ARBA00022908"/>
    </source>
</evidence>
<evidence type="ECO:0000256" key="2">
    <source>
        <dbReference type="ARBA" id="ARBA00022695"/>
    </source>
</evidence>
<dbReference type="GO" id="GO:0003723">
    <property type="term" value="F:RNA binding"/>
    <property type="evidence" value="ECO:0007669"/>
    <property type="project" value="UniProtKB-KW"/>
</dbReference>
<evidence type="ECO:0000256" key="12">
    <source>
        <dbReference type="ARBA" id="ARBA00023172"/>
    </source>
</evidence>
<keyword evidence="4" id="KW-0479">Metal-binding</keyword>
<evidence type="ECO:0000256" key="13">
    <source>
        <dbReference type="ARBA" id="ARBA00048173"/>
    </source>
</evidence>
<dbReference type="Gene3D" id="3.30.420.10">
    <property type="entry name" value="Ribonuclease H-like superfamily/Ribonuclease H"/>
    <property type="match status" value="1"/>
</dbReference>
<feature type="domain" description="Integrase catalytic" evidence="15">
    <location>
        <begin position="260"/>
        <end position="359"/>
    </location>
</feature>
<evidence type="ECO:0000256" key="10">
    <source>
        <dbReference type="ARBA" id="ARBA00022918"/>
    </source>
</evidence>
<dbReference type="InterPro" id="IPR001584">
    <property type="entry name" value="Integrase_cat-core"/>
</dbReference>
<dbReference type="OrthoDB" id="1112795at2759"/>
<name>A0A9Q3CNC3_9BASI</name>